<keyword evidence="4 5" id="KW-0472">Membrane</keyword>
<dbReference type="GO" id="GO:0022857">
    <property type="term" value="F:transmembrane transporter activity"/>
    <property type="evidence" value="ECO:0007669"/>
    <property type="project" value="InterPro"/>
</dbReference>
<reference evidence="7 8" key="1">
    <citation type="journal article" date="2016" name="Mol. Biol. Evol.">
        <title>Comparative Genomics of Early-Diverging Mushroom-Forming Fungi Provides Insights into the Origins of Lignocellulose Decay Capabilities.</title>
        <authorList>
            <person name="Nagy L.G."/>
            <person name="Riley R."/>
            <person name="Tritt A."/>
            <person name="Adam C."/>
            <person name="Daum C."/>
            <person name="Floudas D."/>
            <person name="Sun H."/>
            <person name="Yadav J.S."/>
            <person name="Pangilinan J."/>
            <person name="Larsson K.H."/>
            <person name="Matsuura K."/>
            <person name="Barry K."/>
            <person name="Labutti K."/>
            <person name="Kuo R."/>
            <person name="Ohm R.A."/>
            <person name="Bhattacharya S.S."/>
            <person name="Shirouzu T."/>
            <person name="Yoshinaga Y."/>
            <person name="Martin F.M."/>
            <person name="Grigoriev I.V."/>
            <person name="Hibbett D.S."/>
        </authorList>
    </citation>
    <scope>NUCLEOTIDE SEQUENCE [LARGE SCALE GENOMIC DNA]</scope>
    <source>
        <strain evidence="7 8">CBS 109695</strain>
    </source>
</reference>
<dbReference type="InterPro" id="IPR011701">
    <property type="entry name" value="MFS"/>
</dbReference>
<feature type="transmembrane region" description="Helical" evidence="5">
    <location>
        <begin position="416"/>
        <end position="437"/>
    </location>
</feature>
<dbReference type="Pfam" id="PF07690">
    <property type="entry name" value="MFS_1"/>
    <property type="match status" value="1"/>
</dbReference>
<keyword evidence="8" id="KW-1185">Reference proteome</keyword>
<feature type="transmembrane region" description="Helical" evidence="5">
    <location>
        <begin position="31"/>
        <end position="53"/>
    </location>
</feature>
<evidence type="ECO:0000256" key="3">
    <source>
        <dbReference type="ARBA" id="ARBA00022989"/>
    </source>
</evidence>
<dbReference type="PANTHER" id="PTHR23502:SF64">
    <property type="entry name" value="TRANSPORTER, PUTATIVE (AFU_ORTHOLOGUE AFUA_3G11760)-RELATED"/>
    <property type="match status" value="1"/>
</dbReference>
<sequence>MSPSEETPLLEDEQDRNAVYARFTPGRKKTIVGVVSWAGLLPLFVASSFLPSIPKIAEELNSNASTISLAVSLSIVSAAIGSMTCAAYSTFYGRRLVYLYSLPFLCAGSVGVALSQSVSALMVCRFFQAFGASAGLSVGSGAIGDIYKLEERGTAMGIFFGAILLGPALAPLCGGLAAAYASWRVMQYTLGASGALAFAAVWLFLPETSHPGTRGIDQLRAMRRRGLVWVNPLACLWLLRSPNLLAVSMAGMLTLLTDYMLLVPMAYTIGARYGITNEAMLGACFIPAGLGNIIGAPIAGRLSDRIVARRKGEWVPEDRLRACLWGAALLVPGSVLASGLITHYIGGSVGLGLNLVCLFFNGLGVDFVLSPSASYAVDVVHSRSAESMAANTGARSLLLALATTAILPAVEHIGVVWTDALAAVLGWVAFALIWFTIRYGDRMRAWVDIGYSTADDN</sequence>
<evidence type="ECO:0000313" key="7">
    <source>
        <dbReference type="EMBL" id="KZP06003.1"/>
    </source>
</evidence>
<evidence type="ECO:0000256" key="1">
    <source>
        <dbReference type="ARBA" id="ARBA00004141"/>
    </source>
</evidence>
<accession>A0A167WEF7</accession>
<gene>
    <name evidence="7" type="ORF">FIBSPDRAFT_765074</name>
</gene>
<evidence type="ECO:0000256" key="2">
    <source>
        <dbReference type="ARBA" id="ARBA00022692"/>
    </source>
</evidence>
<name>A0A167WEF7_9AGAM</name>
<dbReference type="SUPFAM" id="SSF103473">
    <property type="entry name" value="MFS general substrate transporter"/>
    <property type="match status" value="1"/>
</dbReference>
<feature type="transmembrane region" description="Helical" evidence="5">
    <location>
        <begin position="226"/>
        <end position="259"/>
    </location>
</feature>
<dbReference type="GO" id="GO:0005886">
    <property type="term" value="C:plasma membrane"/>
    <property type="evidence" value="ECO:0007669"/>
    <property type="project" value="TreeGrafter"/>
</dbReference>
<feature type="transmembrane region" description="Helical" evidence="5">
    <location>
        <begin position="351"/>
        <end position="369"/>
    </location>
</feature>
<organism evidence="7 8">
    <name type="scientific">Athelia psychrophila</name>
    <dbReference type="NCBI Taxonomy" id="1759441"/>
    <lineage>
        <taxon>Eukaryota</taxon>
        <taxon>Fungi</taxon>
        <taxon>Dikarya</taxon>
        <taxon>Basidiomycota</taxon>
        <taxon>Agaricomycotina</taxon>
        <taxon>Agaricomycetes</taxon>
        <taxon>Agaricomycetidae</taxon>
        <taxon>Atheliales</taxon>
        <taxon>Atheliaceae</taxon>
        <taxon>Athelia</taxon>
    </lineage>
</organism>
<dbReference type="PROSITE" id="PS50850">
    <property type="entry name" value="MFS"/>
    <property type="match status" value="1"/>
</dbReference>
<dbReference type="InterPro" id="IPR036259">
    <property type="entry name" value="MFS_trans_sf"/>
</dbReference>
<proteinExistence type="predicted"/>
<feature type="transmembrane region" description="Helical" evidence="5">
    <location>
        <begin position="96"/>
        <end position="114"/>
    </location>
</feature>
<feature type="transmembrane region" description="Helical" evidence="5">
    <location>
        <begin position="389"/>
        <end position="410"/>
    </location>
</feature>
<feature type="transmembrane region" description="Helical" evidence="5">
    <location>
        <begin position="126"/>
        <end position="147"/>
    </location>
</feature>
<feature type="transmembrane region" description="Helical" evidence="5">
    <location>
        <begin position="323"/>
        <end position="345"/>
    </location>
</feature>
<evidence type="ECO:0000313" key="8">
    <source>
        <dbReference type="Proteomes" id="UP000076532"/>
    </source>
</evidence>
<dbReference type="AlphaFoldDB" id="A0A167WEF7"/>
<evidence type="ECO:0000256" key="5">
    <source>
        <dbReference type="SAM" id="Phobius"/>
    </source>
</evidence>
<dbReference type="Gene3D" id="1.20.1250.20">
    <property type="entry name" value="MFS general substrate transporter like domains"/>
    <property type="match status" value="1"/>
</dbReference>
<dbReference type="Proteomes" id="UP000076532">
    <property type="component" value="Unassembled WGS sequence"/>
</dbReference>
<feature type="transmembrane region" description="Helical" evidence="5">
    <location>
        <begin position="186"/>
        <end position="205"/>
    </location>
</feature>
<protein>
    <submittedName>
        <fullName evidence="7">MFS general substrate transporter</fullName>
    </submittedName>
</protein>
<evidence type="ECO:0000256" key="4">
    <source>
        <dbReference type="ARBA" id="ARBA00023136"/>
    </source>
</evidence>
<dbReference type="PANTHER" id="PTHR23502">
    <property type="entry name" value="MAJOR FACILITATOR SUPERFAMILY"/>
    <property type="match status" value="1"/>
</dbReference>
<keyword evidence="2 5" id="KW-0812">Transmembrane</keyword>
<comment type="subcellular location">
    <subcellularLocation>
        <location evidence="1">Membrane</location>
        <topology evidence="1">Multi-pass membrane protein</topology>
    </subcellularLocation>
</comment>
<feature type="transmembrane region" description="Helical" evidence="5">
    <location>
        <begin position="65"/>
        <end position="89"/>
    </location>
</feature>
<feature type="transmembrane region" description="Helical" evidence="5">
    <location>
        <begin position="279"/>
        <end position="302"/>
    </location>
</feature>
<dbReference type="STRING" id="436010.A0A167WEF7"/>
<dbReference type="EMBL" id="KV417808">
    <property type="protein sequence ID" value="KZP06003.1"/>
    <property type="molecule type" value="Genomic_DNA"/>
</dbReference>
<feature type="transmembrane region" description="Helical" evidence="5">
    <location>
        <begin position="159"/>
        <end position="180"/>
    </location>
</feature>
<dbReference type="OrthoDB" id="3066029at2759"/>
<feature type="domain" description="Major facilitator superfamily (MFS) profile" evidence="6">
    <location>
        <begin position="31"/>
        <end position="438"/>
    </location>
</feature>
<evidence type="ECO:0000259" key="6">
    <source>
        <dbReference type="PROSITE" id="PS50850"/>
    </source>
</evidence>
<dbReference type="InterPro" id="IPR020846">
    <property type="entry name" value="MFS_dom"/>
</dbReference>
<keyword evidence="3 5" id="KW-1133">Transmembrane helix</keyword>